<evidence type="ECO:0000313" key="5">
    <source>
        <dbReference type="Proteomes" id="UP001085076"/>
    </source>
</evidence>
<evidence type="ECO:0000256" key="2">
    <source>
        <dbReference type="ARBA" id="ARBA00022737"/>
    </source>
</evidence>
<organism evidence="4 5">
    <name type="scientific">Dioscorea zingiberensis</name>
    <dbReference type="NCBI Taxonomy" id="325984"/>
    <lineage>
        <taxon>Eukaryota</taxon>
        <taxon>Viridiplantae</taxon>
        <taxon>Streptophyta</taxon>
        <taxon>Embryophyta</taxon>
        <taxon>Tracheophyta</taxon>
        <taxon>Spermatophyta</taxon>
        <taxon>Magnoliopsida</taxon>
        <taxon>Liliopsida</taxon>
        <taxon>Dioscoreales</taxon>
        <taxon>Dioscoreaceae</taxon>
        <taxon>Dioscorea</taxon>
    </lineage>
</organism>
<reference evidence="4" key="2">
    <citation type="journal article" date="2022" name="Hortic Res">
        <title>The genome of Dioscorea zingiberensis sheds light on the biosynthesis, origin and evolution of the medicinally important diosgenin saponins.</title>
        <authorList>
            <person name="Li Y."/>
            <person name="Tan C."/>
            <person name="Li Z."/>
            <person name="Guo J."/>
            <person name="Li S."/>
            <person name="Chen X."/>
            <person name="Wang C."/>
            <person name="Dai X."/>
            <person name="Yang H."/>
            <person name="Song W."/>
            <person name="Hou L."/>
            <person name="Xu J."/>
            <person name="Tong Z."/>
            <person name="Xu A."/>
            <person name="Yuan X."/>
            <person name="Wang W."/>
            <person name="Yang Q."/>
            <person name="Chen L."/>
            <person name="Sun Z."/>
            <person name="Wang K."/>
            <person name="Pan B."/>
            <person name="Chen J."/>
            <person name="Bao Y."/>
            <person name="Liu F."/>
            <person name="Qi X."/>
            <person name="Gang D.R."/>
            <person name="Wen J."/>
            <person name="Li J."/>
        </authorList>
    </citation>
    <scope>NUCLEOTIDE SEQUENCE</scope>
    <source>
        <strain evidence="4">Dzin_1.0</strain>
    </source>
</reference>
<evidence type="ECO:0000313" key="4">
    <source>
        <dbReference type="EMBL" id="KAJ0973387.1"/>
    </source>
</evidence>
<protein>
    <recommendedName>
        <fullName evidence="6">Protein phosphatase 1 regulatory subunit 7</fullName>
    </recommendedName>
</protein>
<evidence type="ECO:0000256" key="1">
    <source>
        <dbReference type="ARBA" id="ARBA00022614"/>
    </source>
</evidence>
<keyword evidence="2" id="KW-0677">Repeat</keyword>
<dbReference type="PANTHER" id="PTHR46652:SF7">
    <property type="entry name" value="LEUCINE-RICH REPEAT AND IQ DOMAIN-CONTAINING PROTEIN 1"/>
    <property type="match status" value="1"/>
</dbReference>
<dbReference type="InterPro" id="IPR050836">
    <property type="entry name" value="SDS22/Internalin_LRR"/>
</dbReference>
<proteinExistence type="predicted"/>
<evidence type="ECO:0008006" key="6">
    <source>
        <dbReference type="Google" id="ProtNLM"/>
    </source>
</evidence>
<dbReference type="SUPFAM" id="SSF52058">
    <property type="entry name" value="L domain-like"/>
    <property type="match status" value="1"/>
</dbReference>
<dbReference type="EMBL" id="JAGGNH010000005">
    <property type="protein sequence ID" value="KAJ0973387.1"/>
    <property type="molecule type" value="Genomic_DNA"/>
</dbReference>
<feature type="region of interest" description="Disordered" evidence="3">
    <location>
        <begin position="282"/>
        <end position="428"/>
    </location>
</feature>
<comment type="caution">
    <text evidence="4">The sequence shown here is derived from an EMBL/GenBank/DDBJ whole genome shotgun (WGS) entry which is preliminary data.</text>
</comment>
<gene>
    <name evidence="4" type="ORF">J5N97_021346</name>
</gene>
<dbReference type="AlphaFoldDB" id="A0A9D5CHH9"/>
<dbReference type="InterPro" id="IPR032675">
    <property type="entry name" value="LRR_dom_sf"/>
</dbReference>
<dbReference type="Pfam" id="PF12799">
    <property type="entry name" value="LRR_4"/>
    <property type="match status" value="1"/>
</dbReference>
<dbReference type="OrthoDB" id="1517790at2759"/>
<feature type="compositionally biased region" description="Basic and acidic residues" evidence="3">
    <location>
        <begin position="331"/>
        <end position="367"/>
    </location>
</feature>
<dbReference type="PANTHER" id="PTHR46652">
    <property type="entry name" value="LEUCINE-RICH REPEAT AND IQ DOMAIN-CONTAINING PROTEIN 1-RELATED"/>
    <property type="match status" value="1"/>
</dbReference>
<dbReference type="Pfam" id="PF00560">
    <property type="entry name" value="LRR_1"/>
    <property type="match status" value="1"/>
</dbReference>
<keyword evidence="1" id="KW-0433">Leucine-rich repeat</keyword>
<dbReference type="Gene3D" id="3.80.10.10">
    <property type="entry name" value="Ribonuclease Inhibitor"/>
    <property type="match status" value="2"/>
</dbReference>
<dbReference type="InterPro" id="IPR003591">
    <property type="entry name" value="Leu-rich_rpt_typical-subtyp"/>
</dbReference>
<sequence>MAQLTMDRILRENQNRDAASITSLQLSHRALSDVFILSSFKNLERLDLSSNCLTTLEALGSCVNLKWLSVVENKLKSLRGVQGLLKLTVLNAGKNQLQKMDEVSSITSLKALILNDNNISSICNLEQLKYLNTLVLSRNPICDIGDSLVKVKTLTKLSLSHCQIQVIGSSLRSCVDLKELRLSHNQITSFPTELGRNVKLQNLDLGNNLIEKWSDLKALSGFFNLKNLNLQGNPVAEKDKLANKVRKSLPNLRIFNGKPIEKARASERLFPEVISSHIMDDQHFDDSTDIGAMKKRKRKTSETDVKLAGGNASKILGHDEDAALPTSAIAEEGKDMKRNGSKSSKKDPKKNISSQPHDDGKPKGVKESKKRSGKGESDHEMERELKQKKSNNTSARYAKKGQFLSSATDLEAAKESASEEGKKSEGIDDVETPFFDLILADNIDESTGGKKKNNKAVADAKHFTGLVIDHTNKKKKKAKNTKAIGSGQLALQLLQPSSAVGTGGPSTWDD</sequence>
<dbReference type="Pfam" id="PF13516">
    <property type="entry name" value="LRR_6"/>
    <property type="match status" value="1"/>
</dbReference>
<accession>A0A9D5CHH9</accession>
<dbReference type="InterPro" id="IPR025875">
    <property type="entry name" value="Leu-rich_rpt_4"/>
</dbReference>
<name>A0A9D5CHH9_9LILI</name>
<dbReference type="SMART" id="SM00369">
    <property type="entry name" value="LRR_TYP"/>
    <property type="match status" value="4"/>
</dbReference>
<feature type="compositionally biased region" description="Basic and acidic residues" evidence="3">
    <location>
        <begin position="373"/>
        <end position="387"/>
    </location>
</feature>
<dbReference type="PROSITE" id="PS51450">
    <property type="entry name" value="LRR"/>
    <property type="match status" value="5"/>
</dbReference>
<dbReference type="SMART" id="SM00365">
    <property type="entry name" value="LRR_SD22"/>
    <property type="match status" value="5"/>
</dbReference>
<reference evidence="4" key="1">
    <citation type="submission" date="2021-03" db="EMBL/GenBank/DDBJ databases">
        <authorList>
            <person name="Li Z."/>
            <person name="Yang C."/>
        </authorList>
    </citation>
    <scope>NUCLEOTIDE SEQUENCE</scope>
    <source>
        <strain evidence="4">Dzin_1.0</strain>
        <tissue evidence="4">Leaf</tissue>
    </source>
</reference>
<dbReference type="Proteomes" id="UP001085076">
    <property type="component" value="Miscellaneous, Linkage group lg05"/>
</dbReference>
<keyword evidence="5" id="KW-1185">Reference proteome</keyword>
<feature type="compositionally biased region" description="Basic and acidic residues" evidence="3">
    <location>
        <begin position="411"/>
        <end position="426"/>
    </location>
</feature>
<evidence type="ECO:0000256" key="3">
    <source>
        <dbReference type="SAM" id="MobiDB-lite"/>
    </source>
</evidence>
<dbReference type="InterPro" id="IPR001611">
    <property type="entry name" value="Leu-rich_rpt"/>
</dbReference>